<evidence type="ECO:0000256" key="5">
    <source>
        <dbReference type="ARBA" id="ARBA00023242"/>
    </source>
</evidence>
<sequence length="190" mass="21208">MAIIHRFIRRSYFRCTHKNFYGCKAKRKVQRLDADPNTYEITYCGNHTCQTSPTPLILPSMTPSTNENVAIITGASPPSAFPLSTSIELSTWFLKEHESEGTRPFLSSLTEVGESSRAHAGPSEQPPPVRTGREGEGSVADFADVMLDSDMIQGLRCEQAACVRFMQVLQTGRRRGLVRVRKWCGLAWVT</sequence>
<accession>A0ABD0VEL0</accession>
<keyword evidence="2" id="KW-0805">Transcription regulation</keyword>
<dbReference type="GO" id="GO:0005634">
    <property type="term" value="C:nucleus"/>
    <property type="evidence" value="ECO:0007669"/>
    <property type="project" value="UniProtKB-SubCell"/>
</dbReference>
<reference evidence="8 9" key="1">
    <citation type="journal article" date="2024" name="Plant Biotechnol. J.">
        <title>Dendrobium thyrsiflorum genome and its molecular insights into genes involved in important horticultural traits.</title>
        <authorList>
            <person name="Chen B."/>
            <person name="Wang J.Y."/>
            <person name="Zheng P.J."/>
            <person name="Li K.L."/>
            <person name="Liang Y.M."/>
            <person name="Chen X.F."/>
            <person name="Zhang C."/>
            <person name="Zhao X."/>
            <person name="He X."/>
            <person name="Zhang G.Q."/>
            <person name="Liu Z.J."/>
            <person name="Xu Q."/>
        </authorList>
    </citation>
    <scope>NUCLEOTIDE SEQUENCE [LARGE SCALE GENOMIC DNA]</scope>
    <source>
        <strain evidence="8">GZMU011</strain>
    </source>
</reference>
<dbReference type="SUPFAM" id="SSF118290">
    <property type="entry name" value="WRKY DNA-binding domain"/>
    <property type="match status" value="1"/>
</dbReference>
<dbReference type="SMART" id="SM00774">
    <property type="entry name" value="WRKY"/>
    <property type="match status" value="1"/>
</dbReference>
<evidence type="ECO:0000256" key="4">
    <source>
        <dbReference type="ARBA" id="ARBA00023163"/>
    </source>
</evidence>
<dbReference type="Pfam" id="PF03106">
    <property type="entry name" value="WRKY"/>
    <property type="match status" value="1"/>
</dbReference>
<comment type="caution">
    <text evidence="8">The sequence shown here is derived from an EMBL/GenBank/DDBJ whole genome shotgun (WGS) entry which is preliminary data.</text>
</comment>
<evidence type="ECO:0000256" key="1">
    <source>
        <dbReference type="ARBA" id="ARBA00004123"/>
    </source>
</evidence>
<feature type="region of interest" description="Disordered" evidence="6">
    <location>
        <begin position="110"/>
        <end position="135"/>
    </location>
</feature>
<dbReference type="EMBL" id="JANQDX010000006">
    <property type="protein sequence ID" value="KAL0923135.1"/>
    <property type="molecule type" value="Genomic_DNA"/>
</dbReference>
<gene>
    <name evidence="8" type="ORF">M5K25_007181</name>
</gene>
<dbReference type="PROSITE" id="PS50811">
    <property type="entry name" value="WRKY"/>
    <property type="match status" value="1"/>
</dbReference>
<proteinExistence type="predicted"/>
<evidence type="ECO:0000313" key="9">
    <source>
        <dbReference type="Proteomes" id="UP001552299"/>
    </source>
</evidence>
<name>A0ABD0VEL0_DENTH</name>
<dbReference type="PANTHER" id="PTHR32096">
    <property type="entry name" value="WRKY TRANSCRIPTION FACTOR 30-RELATED-RELATED"/>
    <property type="match status" value="1"/>
</dbReference>
<keyword evidence="4" id="KW-0804">Transcription</keyword>
<evidence type="ECO:0000313" key="8">
    <source>
        <dbReference type="EMBL" id="KAL0923135.1"/>
    </source>
</evidence>
<evidence type="ECO:0000256" key="3">
    <source>
        <dbReference type="ARBA" id="ARBA00023125"/>
    </source>
</evidence>
<protein>
    <recommendedName>
        <fullName evidence="7">WRKY domain-containing protein</fullName>
    </recommendedName>
</protein>
<keyword evidence="3" id="KW-0238">DNA-binding</keyword>
<keyword evidence="9" id="KW-1185">Reference proteome</keyword>
<dbReference type="Gene3D" id="2.20.25.80">
    <property type="entry name" value="WRKY domain"/>
    <property type="match status" value="1"/>
</dbReference>
<dbReference type="InterPro" id="IPR044810">
    <property type="entry name" value="WRKY_plant"/>
</dbReference>
<organism evidence="8 9">
    <name type="scientific">Dendrobium thyrsiflorum</name>
    <name type="common">Pinecone-like raceme dendrobium</name>
    <name type="synonym">Orchid</name>
    <dbReference type="NCBI Taxonomy" id="117978"/>
    <lineage>
        <taxon>Eukaryota</taxon>
        <taxon>Viridiplantae</taxon>
        <taxon>Streptophyta</taxon>
        <taxon>Embryophyta</taxon>
        <taxon>Tracheophyta</taxon>
        <taxon>Spermatophyta</taxon>
        <taxon>Magnoliopsida</taxon>
        <taxon>Liliopsida</taxon>
        <taxon>Asparagales</taxon>
        <taxon>Orchidaceae</taxon>
        <taxon>Epidendroideae</taxon>
        <taxon>Malaxideae</taxon>
        <taxon>Dendrobiinae</taxon>
        <taxon>Dendrobium</taxon>
    </lineage>
</organism>
<feature type="domain" description="WRKY" evidence="7">
    <location>
        <begin position="10"/>
        <end position="52"/>
    </location>
</feature>
<dbReference type="InterPro" id="IPR003657">
    <property type="entry name" value="WRKY_dom"/>
</dbReference>
<dbReference type="GO" id="GO:0003677">
    <property type="term" value="F:DNA binding"/>
    <property type="evidence" value="ECO:0007669"/>
    <property type="project" value="UniProtKB-KW"/>
</dbReference>
<dbReference type="InterPro" id="IPR036576">
    <property type="entry name" value="WRKY_dom_sf"/>
</dbReference>
<dbReference type="AlphaFoldDB" id="A0ABD0VEL0"/>
<dbReference type="Proteomes" id="UP001552299">
    <property type="component" value="Unassembled WGS sequence"/>
</dbReference>
<evidence type="ECO:0000256" key="2">
    <source>
        <dbReference type="ARBA" id="ARBA00023015"/>
    </source>
</evidence>
<dbReference type="PANTHER" id="PTHR32096:SF146">
    <property type="entry name" value="WRKY TRANSCRIPTION FACTOR 19-RELATED"/>
    <property type="match status" value="1"/>
</dbReference>
<evidence type="ECO:0000259" key="7">
    <source>
        <dbReference type="PROSITE" id="PS50811"/>
    </source>
</evidence>
<keyword evidence="5" id="KW-0539">Nucleus</keyword>
<evidence type="ECO:0000256" key="6">
    <source>
        <dbReference type="SAM" id="MobiDB-lite"/>
    </source>
</evidence>
<comment type="subcellular location">
    <subcellularLocation>
        <location evidence="1">Nucleus</location>
    </subcellularLocation>
</comment>